<sequence length="459" mass="51277">MSNQAEVNIPDSVLRHLSQNNIEHALGPNRPTLDRAEVCLLSDSEGLVQVFTASSAIVDLEKLRALTGRQLKPLSIIEKQGLLTQFNLETFPAFDDLLPAKTIIDQTLFYTDRVFVYSGNSDHLLALNSAKDMRRKEATLIAPIASVVPVDDLDYELSLFDHDRKKIDDAVTKLTAMRIRQRLSETLEIPPLPDTAQEIIKLRVDADASISKLSKIVERDPSLAAQVVSWASSSYYSAPGSIKSVQDAIVRVLGFDLVMNLAVGLSLGKSIELPPTRKGEVPYWNTAVYVAETVAALVAIIPREFRPSFGLSYLAGLLHNFGQLILAHAFKPHLHKTNQMIDLNRHIQHQHIEKFVLGITRDQIAANLMNSWSLPVEVALGVRYQSEPRYLGEASDQAHLIYLAKHMLEQYDFLPKTHQQLDPFVLESLNLDINDVQQAMEQLKEKKTDLDALARALQG</sequence>
<comment type="caution">
    <text evidence="3">The sequence shown here is derived from an EMBL/GenBank/DDBJ whole genome shotgun (WGS) entry which is preliminary data.</text>
</comment>
<dbReference type="PIRSF" id="PIRSF036888">
    <property type="entry name" value="HDGYPm_UCP036888"/>
    <property type="match status" value="1"/>
</dbReference>
<proteinExistence type="predicted"/>
<accession>A0A5C8ZBT0</accession>
<dbReference type="InterPro" id="IPR014627">
    <property type="entry name" value="UCP036888_HDGYP-like"/>
</dbReference>
<dbReference type="PANTHER" id="PTHR33525:SF3">
    <property type="entry name" value="RIBONUCLEASE Y"/>
    <property type="match status" value="1"/>
</dbReference>
<evidence type="ECO:0000313" key="4">
    <source>
        <dbReference type="Proteomes" id="UP000321764"/>
    </source>
</evidence>
<dbReference type="AlphaFoldDB" id="A0A5C8ZBT0"/>
<reference evidence="3 4" key="1">
    <citation type="submission" date="2019-07" db="EMBL/GenBank/DDBJ databases">
        <title>Reinekea sp. strain SSH23 genome sequencing and assembly.</title>
        <authorList>
            <person name="Kim I."/>
        </authorList>
    </citation>
    <scope>NUCLEOTIDE SEQUENCE [LARGE SCALE GENOMIC DNA]</scope>
    <source>
        <strain evidence="3 4">SSH23</strain>
    </source>
</reference>
<feature type="domain" description="HDOD" evidence="2">
    <location>
        <begin position="189"/>
        <end position="388"/>
    </location>
</feature>
<keyword evidence="1" id="KW-0175">Coiled coil</keyword>
<dbReference type="RefSeq" id="WP_147713754.1">
    <property type="nucleotide sequence ID" value="NZ_VKAD01000001.1"/>
</dbReference>
<dbReference type="PROSITE" id="PS51833">
    <property type="entry name" value="HDOD"/>
    <property type="match status" value="1"/>
</dbReference>
<dbReference type="Gene3D" id="3.90.960.10">
    <property type="entry name" value="YbaK/aminoacyl-tRNA synthetase-associated domain"/>
    <property type="match status" value="1"/>
</dbReference>
<evidence type="ECO:0000313" key="3">
    <source>
        <dbReference type="EMBL" id="TXR54356.1"/>
    </source>
</evidence>
<dbReference type="SUPFAM" id="SSF55826">
    <property type="entry name" value="YbaK/ProRS associated domain"/>
    <property type="match status" value="1"/>
</dbReference>
<dbReference type="InterPro" id="IPR052340">
    <property type="entry name" value="RNase_Y/CdgJ"/>
</dbReference>
<evidence type="ECO:0000259" key="2">
    <source>
        <dbReference type="PROSITE" id="PS51833"/>
    </source>
</evidence>
<dbReference type="InterPro" id="IPR013976">
    <property type="entry name" value="HDOD"/>
</dbReference>
<dbReference type="SUPFAM" id="SSF109604">
    <property type="entry name" value="HD-domain/PDEase-like"/>
    <property type="match status" value="1"/>
</dbReference>
<keyword evidence="4" id="KW-1185">Reference proteome</keyword>
<dbReference type="EMBL" id="VKAD01000001">
    <property type="protein sequence ID" value="TXR54356.1"/>
    <property type="molecule type" value="Genomic_DNA"/>
</dbReference>
<protein>
    <submittedName>
        <fullName evidence="3">HDOD domain-containing protein</fullName>
    </submittedName>
</protein>
<organism evidence="3 4">
    <name type="scientific">Reinekea thalattae</name>
    <dbReference type="NCBI Taxonomy" id="2593301"/>
    <lineage>
        <taxon>Bacteria</taxon>
        <taxon>Pseudomonadati</taxon>
        <taxon>Pseudomonadota</taxon>
        <taxon>Gammaproteobacteria</taxon>
        <taxon>Oceanospirillales</taxon>
        <taxon>Saccharospirillaceae</taxon>
        <taxon>Reinekea</taxon>
    </lineage>
</organism>
<dbReference type="Pfam" id="PF08668">
    <property type="entry name" value="HDOD"/>
    <property type="match status" value="1"/>
</dbReference>
<gene>
    <name evidence="3" type="ORF">FME95_07415</name>
</gene>
<dbReference type="OrthoDB" id="7001648at2"/>
<dbReference type="PANTHER" id="PTHR33525">
    <property type="match status" value="1"/>
</dbReference>
<dbReference type="InterPro" id="IPR036754">
    <property type="entry name" value="YbaK/aa-tRNA-synt-asso_dom_sf"/>
</dbReference>
<feature type="coiled-coil region" evidence="1">
    <location>
        <begin position="426"/>
        <end position="456"/>
    </location>
</feature>
<dbReference type="Proteomes" id="UP000321764">
    <property type="component" value="Unassembled WGS sequence"/>
</dbReference>
<dbReference type="GO" id="GO:0002161">
    <property type="term" value="F:aminoacyl-tRNA deacylase activity"/>
    <property type="evidence" value="ECO:0007669"/>
    <property type="project" value="InterPro"/>
</dbReference>
<dbReference type="Gene3D" id="1.10.3210.10">
    <property type="entry name" value="Hypothetical protein af1432"/>
    <property type="match status" value="1"/>
</dbReference>
<evidence type="ECO:0000256" key="1">
    <source>
        <dbReference type="SAM" id="Coils"/>
    </source>
</evidence>
<name>A0A5C8ZBT0_9GAMM</name>